<dbReference type="GO" id="GO:0004842">
    <property type="term" value="F:ubiquitin-protein transferase activity"/>
    <property type="evidence" value="ECO:0007669"/>
    <property type="project" value="InterPro"/>
</dbReference>
<evidence type="ECO:0000259" key="3">
    <source>
        <dbReference type="PROSITE" id="PS50237"/>
    </source>
</evidence>
<dbReference type="Proteomes" id="UP001152320">
    <property type="component" value="Chromosome 1"/>
</dbReference>
<dbReference type="PROSITE" id="PS50237">
    <property type="entry name" value="HECT"/>
    <property type="match status" value="1"/>
</dbReference>
<protein>
    <submittedName>
        <fullName evidence="4">G2/M phase-specific E3 ubiquitin-protein ligase</fullName>
    </submittedName>
</protein>
<dbReference type="InterPro" id="IPR035983">
    <property type="entry name" value="Hect_E3_ubiquitin_ligase"/>
</dbReference>
<dbReference type="AlphaFoldDB" id="A0A9Q1CQG3"/>
<organism evidence="4 5">
    <name type="scientific">Holothuria leucospilota</name>
    <name type="common">Black long sea cucumber</name>
    <name type="synonym">Mertensiothuria leucospilota</name>
    <dbReference type="NCBI Taxonomy" id="206669"/>
    <lineage>
        <taxon>Eukaryota</taxon>
        <taxon>Metazoa</taxon>
        <taxon>Echinodermata</taxon>
        <taxon>Eleutherozoa</taxon>
        <taxon>Echinozoa</taxon>
        <taxon>Holothuroidea</taxon>
        <taxon>Aspidochirotacea</taxon>
        <taxon>Aspidochirotida</taxon>
        <taxon>Holothuriidae</taxon>
        <taxon>Holothuria</taxon>
    </lineage>
</organism>
<accession>A0A9Q1CQG3</accession>
<dbReference type="Gene3D" id="3.30.2410.10">
    <property type="entry name" value="Hect, E3 ligase catalytic domain"/>
    <property type="match status" value="1"/>
</dbReference>
<sequence>MNLVGGFWDTIKSAPMAFKRLFIHDPEPLSKQTFKGLYEIDWAPEGSNERKLQADTIYCWEELLTVYEARKRTAGAVKLEELLTFISSCDRIPPTGFEDHIKITFVKTENERRYPSSSTCGMELVLPYPITEPDDFQRLMDEAIHEAQGFYKP</sequence>
<evidence type="ECO:0000256" key="2">
    <source>
        <dbReference type="PROSITE-ProRule" id="PRU00104"/>
    </source>
</evidence>
<proteinExistence type="predicted"/>
<gene>
    <name evidence="4" type="ORF">HOLleu_01161</name>
</gene>
<dbReference type="SUPFAM" id="SSF56204">
    <property type="entry name" value="Hect, E3 ligase catalytic domain"/>
    <property type="match status" value="1"/>
</dbReference>
<evidence type="ECO:0000313" key="5">
    <source>
        <dbReference type="Proteomes" id="UP001152320"/>
    </source>
</evidence>
<reference evidence="4" key="1">
    <citation type="submission" date="2021-10" db="EMBL/GenBank/DDBJ databases">
        <title>Tropical sea cucumber genome reveals ecological adaptation and Cuvierian tubules defense mechanism.</title>
        <authorList>
            <person name="Chen T."/>
        </authorList>
    </citation>
    <scope>NUCLEOTIDE SEQUENCE</scope>
    <source>
        <strain evidence="4">Nanhai2018</strain>
        <tissue evidence="4">Muscle</tissue>
    </source>
</reference>
<feature type="domain" description="HECT" evidence="3">
    <location>
        <begin position="82"/>
        <end position="150"/>
    </location>
</feature>
<feature type="active site" description="Glycyl thioester intermediate" evidence="2">
    <location>
        <position position="120"/>
    </location>
</feature>
<dbReference type="Pfam" id="PF00632">
    <property type="entry name" value="HECT"/>
    <property type="match status" value="1"/>
</dbReference>
<dbReference type="EMBL" id="JAIZAY010000001">
    <property type="protein sequence ID" value="KAJ8048729.1"/>
    <property type="molecule type" value="Genomic_DNA"/>
</dbReference>
<dbReference type="InterPro" id="IPR000569">
    <property type="entry name" value="HECT_dom"/>
</dbReference>
<evidence type="ECO:0000256" key="1">
    <source>
        <dbReference type="ARBA" id="ARBA00022786"/>
    </source>
</evidence>
<evidence type="ECO:0000313" key="4">
    <source>
        <dbReference type="EMBL" id="KAJ8048729.1"/>
    </source>
</evidence>
<comment type="caution">
    <text evidence="4">The sequence shown here is derived from an EMBL/GenBank/DDBJ whole genome shotgun (WGS) entry which is preliminary data.</text>
</comment>
<keyword evidence="5" id="KW-1185">Reference proteome</keyword>
<dbReference type="OrthoDB" id="2384350at2759"/>
<keyword evidence="1 2" id="KW-0833">Ubl conjugation pathway</keyword>
<name>A0A9Q1CQG3_HOLLE</name>